<dbReference type="PANTHER" id="PTHR28680">
    <property type="entry name" value="CENTROMERE PROTEIN X"/>
    <property type="match status" value="1"/>
</dbReference>
<comment type="caution">
    <text evidence="7">The sequence shown here is derived from an EMBL/GenBank/DDBJ whole genome shotgun (WGS) entry which is preliminary data.</text>
</comment>
<dbReference type="Pfam" id="PF09415">
    <property type="entry name" value="CENP-X"/>
    <property type="match status" value="1"/>
</dbReference>
<sequence>MNDEVTYSTDTVQAVMKSAWKDPRTKANSQAVQLSAEFFKLFTIEAIHRASEEAKQISDRSDEVQVEHLERILPQLLLDF</sequence>
<dbReference type="STRING" id="90262.A0A1X2IR23"/>
<protein>
    <submittedName>
        <fullName evidence="7">Centromere protein X-like protein</fullName>
    </submittedName>
</protein>
<gene>
    <name evidence="7" type="ORF">BCR42DRAFT_448970</name>
</gene>
<keyword evidence="6" id="KW-0539">Nucleus</keyword>
<evidence type="ECO:0000256" key="3">
    <source>
        <dbReference type="ARBA" id="ARBA00022763"/>
    </source>
</evidence>
<dbReference type="GO" id="GO:0031297">
    <property type="term" value="P:replication fork processing"/>
    <property type="evidence" value="ECO:0007669"/>
    <property type="project" value="TreeGrafter"/>
</dbReference>
<dbReference type="Proteomes" id="UP000193560">
    <property type="component" value="Unassembled WGS sequence"/>
</dbReference>
<comment type="subcellular location">
    <subcellularLocation>
        <location evidence="1">Nucleus</location>
    </subcellularLocation>
</comment>
<comment type="similarity">
    <text evidence="2">Belongs to the CENP-X/MHF2 family.</text>
</comment>
<dbReference type="GO" id="GO:0051382">
    <property type="term" value="P:kinetochore assembly"/>
    <property type="evidence" value="ECO:0007669"/>
    <property type="project" value="InterPro"/>
</dbReference>
<evidence type="ECO:0000313" key="8">
    <source>
        <dbReference type="Proteomes" id="UP000193560"/>
    </source>
</evidence>
<proteinExistence type="inferred from homology"/>
<evidence type="ECO:0000256" key="4">
    <source>
        <dbReference type="ARBA" id="ARBA00023125"/>
    </source>
</evidence>
<evidence type="ECO:0000313" key="7">
    <source>
        <dbReference type="EMBL" id="ORZ20697.1"/>
    </source>
</evidence>
<dbReference type="GO" id="GO:0006281">
    <property type="term" value="P:DNA repair"/>
    <property type="evidence" value="ECO:0007669"/>
    <property type="project" value="UniProtKB-KW"/>
</dbReference>
<evidence type="ECO:0000256" key="1">
    <source>
        <dbReference type="ARBA" id="ARBA00004123"/>
    </source>
</evidence>
<evidence type="ECO:0000256" key="6">
    <source>
        <dbReference type="ARBA" id="ARBA00023242"/>
    </source>
</evidence>
<keyword evidence="5" id="KW-0234">DNA repair</keyword>
<dbReference type="Gene3D" id="6.10.130.30">
    <property type="match status" value="1"/>
</dbReference>
<organism evidence="7 8">
    <name type="scientific">Absidia repens</name>
    <dbReference type="NCBI Taxonomy" id="90262"/>
    <lineage>
        <taxon>Eukaryota</taxon>
        <taxon>Fungi</taxon>
        <taxon>Fungi incertae sedis</taxon>
        <taxon>Mucoromycota</taxon>
        <taxon>Mucoromycotina</taxon>
        <taxon>Mucoromycetes</taxon>
        <taxon>Mucorales</taxon>
        <taxon>Cunninghamellaceae</taxon>
        <taxon>Absidia</taxon>
    </lineage>
</organism>
<dbReference type="EMBL" id="MCGE01000006">
    <property type="protein sequence ID" value="ORZ20697.1"/>
    <property type="molecule type" value="Genomic_DNA"/>
</dbReference>
<dbReference type="GO" id="GO:0003677">
    <property type="term" value="F:DNA binding"/>
    <property type="evidence" value="ECO:0007669"/>
    <property type="project" value="UniProtKB-KW"/>
</dbReference>
<accession>A0A1X2IR23</accession>
<dbReference type="PANTHER" id="PTHR28680:SF1">
    <property type="entry name" value="CENTROMERE PROTEIN X"/>
    <property type="match status" value="1"/>
</dbReference>
<dbReference type="GO" id="GO:0000712">
    <property type="term" value="P:resolution of meiotic recombination intermediates"/>
    <property type="evidence" value="ECO:0007669"/>
    <property type="project" value="TreeGrafter"/>
</dbReference>
<dbReference type="OrthoDB" id="2500381at2759"/>
<keyword evidence="4" id="KW-0238">DNA-binding</keyword>
<evidence type="ECO:0000256" key="5">
    <source>
        <dbReference type="ARBA" id="ARBA00023204"/>
    </source>
</evidence>
<reference evidence="7 8" key="1">
    <citation type="submission" date="2016-07" db="EMBL/GenBank/DDBJ databases">
        <title>Pervasive Adenine N6-methylation of Active Genes in Fungi.</title>
        <authorList>
            <consortium name="DOE Joint Genome Institute"/>
            <person name="Mondo S.J."/>
            <person name="Dannebaum R.O."/>
            <person name="Kuo R.C."/>
            <person name="Labutti K."/>
            <person name="Haridas S."/>
            <person name="Kuo A."/>
            <person name="Salamov A."/>
            <person name="Ahrendt S.R."/>
            <person name="Lipzen A."/>
            <person name="Sullivan W."/>
            <person name="Andreopoulos W.B."/>
            <person name="Clum A."/>
            <person name="Lindquist E."/>
            <person name="Daum C."/>
            <person name="Ramamoorthy G.K."/>
            <person name="Gryganskyi A."/>
            <person name="Culley D."/>
            <person name="Magnuson J.K."/>
            <person name="James T.Y."/>
            <person name="O'Malley M.A."/>
            <person name="Stajich J.E."/>
            <person name="Spatafora J.W."/>
            <person name="Visel A."/>
            <person name="Grigoriev I.V."/>
        </authorList>
    </citation>
    <scope>NUCLEOTIDE SEQUENCE [LARGE SCALE GENOMIC DNA]</scope>
    <source>
        <strain evidence="7 8">NRRL 1336</strain>
    </source>
</reference>
<name>A0A1X2IR23_9FUNG</name>
<dbReference type="GO" id="GO:0071821">
    <property type="term" value="C:FANCM-MHF complex"/>
    <property type="evidence" value="ECO:0007669"/>
    <property type="project" value="TreeGrafter"/>
</dbReference>
<dbReference type="CDD" id="cd22921">
    <property type="entry name" value="HFD_CENP-X"/>
    <property type="match status" value="1"/>
</dbReference>
<keyword evidence="8" id="KW-1185">Reference proteome</keyword>
<dbReference type="AlphaFoldDB" id="A0A1X2IR23"/>
<dbReference type="InterPro" id="IPR018552">
    <property type="entry name" value="CENP-X"/>
</dbReference>
<keyword evidence="3" id="KW-0227">DNA damage</keyword>
<evidence type="ECO:0000256" key="2">
    <source>
        <dbReference type="ARBA" id="ARBA00009359"/>
    </source>
</evidence>